<keyword evidence="1" id="KW-0175">Coiled coil</keyword>
<dbReference type="PANTHER" id="PTHR10039">
    <property type="entry name" value="AMELOGENIN"/>
    <property type="match status" value="1"/>
</dbReference>
<dbReference type="STRING" id="1745343.A0A2J6QJH2"/>
<feature type="coiled-coil region" evidence="1">
    <location>
        <begin position="72"/>
        <end position="145"/>
    </location>
</feature>
<organism evidence="3 4">
    <name type="scientific">Hyaloscypha hepaticicola</name>
    <dbReference type="NCBI Taxonomy" id="2082293"/>
    <lineage>
        <taxon>Eukaryota</taxon>
        <taxon>Fungi</taxon>
        <taxon>Dikarya</taxon>
        <taxon>Ascomycota</taxon>
        <taxon>Pezizomycotina</taxon>
        <taxon>Leotiomycetes</taxon>
        <taxon>Helotiales</taxon>
        <taxon>Hyaloscyphaceae</taxon>
        <taxon>Hyaloscypha</taxon>
    </lineage>
</organism>
<accession>A0A2J6QJH2</accession>
<sequence length="842" mass="95301">MDPLSALSIAASVVPFVDFGKHLLSASYELYRSPSGETAKELELSTISKDLAQLVAGIKDNVKASASGNCNKVVAENQLVDISEECENILAEFKSALDALERQRQQRSGRGMAQKPRLKMAQGVIRKALQRLDDMTAMLKRLDDRDRVGQEALHTAQNGTYSGISFSSEPTKAIGKVVIGALNDRRSPESVRIHEELVDYLWNQQNSPEQRKWTELWSIDIGMGSTILQDSFRGAIIESLGFETIEGREEAISKPFERTFDWIVFRQPEELDGKQLWSSFPEWLEGSANQPYWITGKPGSVDEVVPRRWSLFVTLRSIANMPPWERWEIEESFEILLSNCEQNLRLGLFIDGLDEFESPPSQVLELIHNLSPQNGIKICIASRQWTEFNDAFYQNPMLRMQDLTNADMAHFVQAKLEGNTGFVELKKIFPIEATYLISDIVSKANGVFLWVSLEVMSLLEALTEGDRLSELQATIKQLPSDIADLYDAIWSRIKPHNVSASSKLLVTFKAAQGRLSQLDLWLADESDESKHLDFDINSPTADRRAGITDIMHRRLDSRTLGILEISPDGTVDFLHRTARDWTFQPSVWHGICSTIPEDFDPYLLLLKAETLRATDVHYHPALWYASQAGNFPANVPKLVQILDTLDTQVGKVAAQYLHTTLSNHHLRMEGWHWKRQGVQFRLHWSSTQDWSTTQARSPTRKFNSDIKPNTFHGLMAQFCVLAYLQTKLSPDSKGTKPKTPQGHLSLLENAVFGCDDIMGSSCTYYIAPTKRFETVAFLLERGASPKQRMFDGKLMLDEIRITNARETFKDSDSSNYWSQVEELMNTTLTAKRTLKAMLGLTR</sequence>
<dbReference type="Proteomes" id="UP000235672">
    <property type="component" value="Unassembled WGS sequence"/>
</dbReference>
<evidence type="ECO:0000313" key="4">
    <source>
        <dbReference type="Proteomes" id="UP000235672"/>
    </source>
</evidence>
<reference evidence="3 4" key="1">
    <citation type="submission" date="2016-05" db="EMBL/GenBank/DDBJ databases">
        <title>A degradative enzymes factory behind the ericoid mycorrhizal symbiosis.</title>
        <authorList>
            <consortium name="DOE Joint Genome Institute"/>
            <person name="Martino E."/>
            <person name="Morin E."/>
            <person name="Grelet G."/>
            <person name="Kuo A."/>
            <person name="Kohler A."/>
            <person name="Daghino S."/>
            <person name="Barry K."/>
            <person name="Choi C."/>
            <person name="Cichocki N."/>
            <person name="Clum A."/>
            <person name="Copeland A."/>
            <person name="Hainaut M."/>
            <person name="Haridas S."/>
            <person name="Labutti K."/>
            <person name="Lindquist E."/>
            <person name="Lipzen A."/>
            <person name="Khouja H.-R."/>
            <person name="Murat C."/>
            <person name="Ohm R."/>
            <person name="Olson A."/>
            <person name="Spatafora J."/>
            <person name="Veneault-Fourrey C."/>
            <person name="Henrissat B."/>
            <person name="Grigoriev I."/>
            <person name="Martin F."/>
            <person name="Perotto S."/>
        </authorList>
    </citation>
    <scope>NUCLEOTIDE SEQUENCE [LARGE SCALE GENOMIC DNA]</scope>
    <source>
        <strain evidence="3 4">UAMH 7357</strain>
    </source>
</reference>
<evidence type="ECO:0000256" key="1">
    <source>
        <dbReference type="SAM" id="Coils"/>
    </source>
</evidence>
<name>A0A2J6QJH2_9HELO</name>
<dbReference type="InterPro" id="IPR056693">
    <property type="entry name" value="DUF7791"/>
</dbReference>
<proteinExistence type="predicted"/>
<dbReference type="EMBL" id="KZ613468">
    <property type="protein sequence ID" value="PMD26406.1"/>
    <property type="molecule type" value="Genomic_DNA"/>
</dbReference>
<dbReference type="Pfam" id="PF25053">
    <property type="entry name" value="DUF7791"/>
    <property type="match status" value="1"/>
</dbReference>
<protein>
    <recommendedName>
        <fullName evidence="2">DUF7791 domain-containing protein</fullName>
    </recommendedName>
</protein>
<evidence type="ECO:0000259" key="2">
    <source>
        <dbReference type="Pfam" id="PF25053"/>
    </source>
</evidence>
<evidence type="ECO:0000313" key="3">
    <source>
        <dbReference type="EMBL" id="PMD26406.1"/>
    </source>
</evidence>
<feature type="domain" description="DUF7791" evidence="2">
    <location>
        <begin position="511"/>
        <end position="609"/>
    </location>
</feature>
<dbReference type="OrthoDB" id="443402at2759"/>
<dbReference type="PANTHER" id="PTHR10039:SF5">
    <property type="entry name" value="NACHT DOMAIN-CONTAINING PROTEIN"/>
    <property type="match status" value="1"/>
</dbReference>
<dbReference type="AlphaFoldDB" id="A0A2J6QJH2"/>
<keyword evidence="4" id="KW-1185">Reference proteome</keyword>
<gene>
    <name evidence="3" type="ORF">NA56DRAFT_655003</name>
</gene>